<dbReference type="Proteomes" id="UP000244336">
    <property type="component" value="Chromosome 8"/>
</dbReference>
<gene>
    <name evidence="2" type="ORF">GQ55_8G244900</name>
</gene>
<dbReference type="EMBL" id="CM009756">
    <property type="protein sequence ID" value="PUZ45683.1"/>
    <property type="molecule type" value="Genomic_DNA"/>
</dbReference>
<proteinExistence type="predicted"/>
<dbReference type="AlphaFoldDB" id="A0A2T7CQZ7"/>
<reference evidence="2 3" key="1">
    <citation type="submission" date="2018-04" db="EMBL/GenBank/DDBJ databases">
        <title>WGS assembly of Panicum hallii var. hallii HAL2.</title>
        <authorList>
            <person name="Lovell J."/>
            <person name="Jenkins J."/>
            <person name="Lowry D."/>
            <person name="Mamidi S."/>
            <person name="Sreedasyam A."/>
            <person name="Weng X."/>
            <person name="Barry K."/>
            <person name="Bonette J."/>
            <person name="Campitelli B."/>
            <person name="Daum C."/>
            <person name="Gordon S."/>
            <person name="Gould B."/>
            <person name="Lipzen A."/>
            <person name="MacQueen A."/>
            <person name="Palacio-Mejia J."/>
            <person name="Plott C."/>
            <person name="Shakirov E."/>
            <person name="Shu S."/>
            <person name="Yoshinaga Y."/>
            <person name="Zane M."/>
            <person name="Rokhsar D."/>
            <person name="Grimwood J."/>
            <person name="Schmutz J."/>
            <person name="Juenger T."/>
        </authorList>
    </citation>
    <scope>NUCLEOTIDE SEQUENCE [LARGE SCALE GENOMIC DNA]</scope>
    <source>
        <strain evidence="3">cv. HAL2</strain>
    </source>
</reference>
<evidence type="ECO:0000313" key="3">
    <source>
        <dbReference type="Proteomes" id="UP000244336"/>
    </source>
</evidence>
<sequence>MASASGAALRKKKAAPACITLVLLSMGPPAMANTEKDCRAFCITQCSGFVRF</sequence>
<keyword evidence="3" id="KW-1185">Reference proteome</keyword>
<dbReference type="Gramene" id="PUZ45683">
    <property type="protein sequence ID" value="PUZ45683"/>
    <property type="gene ID" value="GQ55_8G244900"/>
</dbReference>
<evidence type="ECO:0000256" key="1">
    <source>
        <dbReference type="SAM" id="SignalP"/>
    </source>
</evidence>
<accession>A0A2T7CQZ7</accession>
<organism evidence="2 3">
    <name type="scientific">Panicum hallii var. hallii</name>
    <dbReference type="NCBI Taxonomy" id="1504633"/>
    <lineage>
        <taxon>Eukaryota</taxon>
        <taxon>Viridiplantae</taxon>
        <taxon>Streptophyta</taxon>
        <taxon>Embryophyta</taxon>
        <taxon>Tracheophyta</taxon>
        <taxon>Spermatophyta</taxon>
        <taxon>Magnoliopsida</taxon>
        <taxon>Liliopsida</taxon>
        <taxon>Poales</taxon>
        <taxon>Poaceae</taxon>
        <taxon>PACMAD clade</taxon>
        <taxon>Panicoideae</taxon>
        <taxon>Panicodae</taxon>
        <taxon>Paniceae</taxon>
        <taxon>Panicinae</taxon>
        <taxon>Panicum</taxon>
        <taxon>Panicum sect. Panicum</taxon>
    </lineage>
</organism>
<name>A0A2T7CQZ7_9POAL</name>
<feature type="chain" id="PRO_5015750243" evidence="1">
    <location>
        <begin position="33"/>
        <end position="52"/>
    </location>
</feature>
<feature type="signal peptide" evidence="1">
    <location>
        <begin position="1"/>
        <end position="32"/>
    </location>
</feature>
<keyword evidence="1" id="KW-0732">Signal</keyword>
<evidence type="ECO:0000313" key="2">
    <source>
        <dbReference type="EMBL" id="PUZ45683.1"/>
    </source>
</evidence>
<protein>
    <submittedName>
        <fullName evidence="2">Uncharacterized protein</fullName>
    </submittedName>
</protein>